<gene>
    <name evidence="2" type="ORF">BZL30_0428</name>
</gene>
<sequence length="60" mass="6701">MHGCIPNRGAYNKQFGGGLSLERCASPVHRIHQRWSNTSVGFPLSNRTGSNEHEHTVKSR</sequence>
<feature type="compositionally biased region" description="Polar residues" evidence="1">
    <location>
        <begin position="39"/>
        <end position="49"/>
    </location>
</feature>
<feature type="region of interest" description="Disordered" evidence="1">
    <location>
        <begin position="39"/>
        <end position="60"/>
    </location>
</feature>
<proteinExistence type="predicted"/>
<dbReference type="Proteomes" id="UP000189229">
    <property type="component" value="Unassembled WGS sequence"/>
</dbReference>
<accession>A0A1V3XRD8</accession>
<name>A0A1V3XRD8_MYCKA</name>
<evidence type="ECO:0000256" key="1">
    <source>
        <dbReference type="SAM" id="MobiDB-lite"/>
    </source>
</evidence>
<dbReference type="AlphaFoldDB" id="A0A1V3XRD8"/>
<dbReference type="EMBL" id="MVBM01000001">
    <property type="protein sequence ID" value="OOK81692.1"/>
    <property type="molecule type" value="Genomic_DNA"/>
</dbReference>
<evidence type="ECO:0000313" key="2">
    <source>
        <dbReference type="EMBL" id="OOK81692.1"/>
    </source>
</evidence>
<comment type="caution">
    <text evidence="2">The sequence shown here is derived from an EMBL/GenBank/DDBJ whole genome shotgun (WGS) entry which is preliminary data.</text>
</comment>
<feature type="compositionally biased region" description="Basic and acidic residues" evidence="1">
    <location>
        <begin position="50"/>
        <end position="60"/>
    </location>
</feature>
<organism evidence="2 3">
    <name type="scientific">Mycobacterium kansasii</name>
    <dbReference type="NCBI Taxonomy" id="1768"/>
    <lineage>
        <taxon>Bacteria</taxon>
        <taxon>Bacillati</taxon>
        <taxon>Actinomycetota</taxon>
        <taxon>Actinomycetes</taxon>
        <taxon>Mycobacteriales</taxon>
        <taxon>Mycobacteriaceae</taxon>
        <taxon>Mycobacterium</taxon>
    </lineage>
</organism>
<evidence type="ECO:0000313" key="3">
    <source>
        <dbReference type="Proteomes" id="UP000189229"/>
    </source>
</evidence>
<reference evidence="2 3" key="1">
    <citation type="submission" date="2017-02" db="EMBL/GenBank/DDBJ databases">
        <title>Complete genome sequences of Mycobacterium kansasii strains isolated from rhesus macaques.</title>
        <authorList>
            <person name="Panda A."/>
            <person name="Nagaraj S."/>
            <person name="Zhao X."/>
            <person name="Tettelin H."/>
            <person name="Detolla L.J."/>
        </authorList>
    </citation>
    <scope>NUCLEOTIDE SEQUENCE [LARGE SCALE GENOMIC DNA]</scope>
    <source>
        <strain evidence="2 3">11-3813</strain>
    </source>
</reference>
<protein>
    <submittedName>
        <fullName evidence="2">Uncharacterized protein</fullName>
    </submittedName>
</protein>